<sequence>MTKIKLILLIFGEELDFTSITDIMKLTPTNFWKKGDKILGRKRELIRQESCWELDFEFVNTMFLDEVTDQIVSKLSNNLKEVEQYINDNCKSSAKSRHFIKETKGVFLKKNVTLIMATPK</sequence>
<proteinExistence type="predicted"/>
<dbReference type="Proteomes" id="UP000199036">
    <property type="component" value="Unassembled WGS sequence"/>
</dbReference>
<evidence type="ECO:0000313" key="1">
    <source>
        <dbReference type="EMBL" id="SFO39231.1"/>
    </source>
</evidence>
<name>A0A1I5GUI3_9FLAO</name>
<accession>A0A1I5GUI3</accession>
<evidence type="ECO:0000313" key="2">
    <source>
        <dbReference type="Proteomes" id="UP000199036"/>
    </source>
</evidence>
<dbReference type="OrthoDB" id="582680at2"/>
<feature type="non-terminal residue" evidence="1">
    <location>
        <position position="120"/>
    </location>
</feature>
<keyword evidence="2" id="KW-1185">Reference proteome</keyword>
<dbReference type="AlphaFoldDB" id="A0A1I5GUI3"/>
<dbReference type="Pfam" id="PF14106">
    <property type="entry name" value="DUF4279"/>
    <property type="match status" value="1"/>
</dbReference>
<organism evidence="1 2">
    <name type="scientific">Paenimyroides ummariense</name>
    <dbReference type="NCBI Taxonomy" id="913024"/>
    <lineage>
        <taxon>Bacteria</taxon>
        <taxon>Pseudomonadati</taxon>
        <taxon>Bacteroidota</taxon>
        <taxon>Flavobacteriia</taxon>
        <taxon>Flavobacteriales</taxon>
        <taxon>Flavobacteriaceae</taxon>
        <taxon>Paenimyroides</taxon>
    </lineage>
</organism>
<protein>
    <submittedName>
        <fullName evidence="1">Uncharacterized protein</fullName>
    </submittedName>
</protein>
<dbReference type="InterPro" id="IPR025459">
    <property type="entry name" value="DUF4279"/>
</dbReference>
<dbReference type="RefSeq" id="WP_091526609.1">
    <property type="nucleotide sequence ID" value="NZ_FOVI01000049.1"/>
</dbReference>
<reference evidence="2" key="1">
    <citation type="submission" date="2016-10" db="EMBL/GenBank/DDBJ databases">
        <authorList>
            <person name="Varghese N."/>
            <person name="Submissions S."/>
        </authorList>
    </citation>
    <scope>NUCLEOTIDE SEQUENCE [LARGE SCALE GENOMIC DNA]</scope>
    <source>
        <strain evidence="2">DS-12</strain>
    </source>
</reference>
<dbReference type="STRING" id="913024.SAMN05421741_14918"/>
<dbReference type="EMBL" id="FOVI01000049">
    <property type="protein sequence ID" value="SFO39231.1"/>
    <property type="molecule type" value="Genomic_DNA"/>
</dbReference>
<gene>
    <name evidence="1" type="ORF">SAMN05421741_14918</name>
</gene>